<dbReference type="AlphaFoldDB" id="A0A6N4XTP9"/>
<keyword evidence="3" id="KW-1185">Reference proteome</keyword>
<feature type="domain" description="Tn3 transposase DDE" evidence="1">
    <location>
        <begin position="4"/>
        <end position="120"/>
    </location>
</feature>
<evidence type="ECO:0000313" key="2">
    <source>
        <dbReference type="EMBL" id="CAA7393996.1"/>
    </source>
</evidence>
<gene>
    <name evidence="2" type="ORF">CHRY9393_03609</name>
</gene>
<organism evidence="2 3">
    <name type="scientific">Chryseobacterium fistulae</name>
    <dbReference type="NCBI Taxonomy" id="2675058"/>
    <lineage>
        <taxon>Bacteria</taxon>
        <taxon>Pseudomonadati</taxon>
        <taxon>Bacteroidota</taxon>
        <taxon>Flavobacteriia</taxon>
        <taxon>Flavobacteriales</taxon>
        <taxon>Weeksellaceae</taxon>
        <taxon>Chryseobacterium group</taxon>
        <taxon>Chryseobacterium</taxon>
    </lineage>
</organism>
<reference evidence="2 3" key="1">
    <citation type="submission" date="2020-01" db="EMBL/GenBank/DDBJ databases">
        <authorList>
            <person name="Rodrigo-Torres L."/>
            <person name="Arahal R. D."/>
            <person name="Lucena T."/>
        </authorList>
    </citation>
    <scope>NUCLEOTIDE SEQUENCE [LARGE SCALE GENOMIC DNA]</scope>
    <source>
        <strain evidence="2 3">CECT 9393</strain>
    </source>
</reference>
<dbReference type="EMBL" id="CACVBY010000224">
    <property type="protein sequence ID" value="CAA7393996.1"/>
    <property type="molecule type" value="Genomic_DNA"/>
</dbReference>
<name>A0A6N4XTP9_9FLAO</name>
<dbReference type="InterPro" id="IPR002513">
    <property type="entry name" value="Tn3_Tnp_DDE_dom"/>
</dbReference>
<dbReference type="Proteomes" id="UP000445309">
    <property type="component" value="Unassembled WGS sequence"/>
</dbReference>
<proteinExistence type="predicted"/>
<protein>
    <recommendedName>
        <fullName evidence="1">Tn3 transposase DDE domain-containing protein</fullName>
    </recommendedName>
</protein>
<evidence type="ECO:0000259" key="1">
    <source>
        <dbReference type="Pfam" id="PF01526"/>
    </source>
</evidence>
<dbReference type="GO" id="GO:0006313">
    <property type="term" value="P:DNA transposition"/>
    <property type="evidence" value="ECO:0007669"/>
    <property type="project" value="InterPro"/>
</dbReference>
<dbReference type="Pfam" id="PF01526">
    <property type="entry name" value="DDE_Tnp_Tn3"/>
    <property type="match status" value="1"/>
</dbReference>
<accession>A0A6N4XTP9</accession>
<dbReference type="GO" id="GO:0004803">
    <property type="term" value="F:transposase activity"/>
    <property type="evidence" value="ECO:0007669"/>
    <property type="project" value="InterPro"/>
</dbReference>
<evidence type="ECO:0000313" key="3">
    <source>
        <dbReference type="Proteomes" id="UP000445309"/>
    </source>
</evidence>
<sequence length="142" mass="16809">MYVLQSYGQLIKTIFICRYLLSKTLRKRINAQLNKGEQLHGLRVYLWFGGDGIIRKKQEEQQQVTVRCLNLLTNIVIVWNTIYIQEIINQLYTEEHEINDIDFGHISPAPFEHINRLGKYSFNANFELNNKGLRPLRKLNNF</sequence>